<comment type="caution">
    <text evidence="1">The sequence shown here is derived from an EMBL/GenBank/DDBJ whole genome shotgun (WGS) entry which is preliminary data.</text>
</comment>
<evidence type="ECO:0000313" key="2">
    <source>
        <dbReference type="Proteomes" id="UP000567885"/>
    </source>
</evidence>
<evidence type="ECO:0000313" key="1">
    <source>
        <dbReference type="EMBL" id="KAF5672798.1"/>
    </source>
</evidence>
<organism evidence="1 2">
    <name type="scientific">Fusarium heterosporum</name>
    <dbReference type="NCBI Taxonomy" id="42747"/>
    <lineage>
        <taxon>Eukaryota</taxon>
        <taxon>Fungi</taxon>
        <taxon>Dikarya</taxon>
        <taxon>Ascomycota</taxon>
        <taxon>Pezizomycotina</taxon>
        <taxon>Sordariomycetes</taxon>
        <taxon>Hypocreomycetidae</taxon>
        <taxon>Hypocreales</taxon>
        <taxon>Nectriaceae</taxon>
        <taxon>Fusarium</taxon>
        <taxon>Fusarium heterosporum species complex</taxon>
    </lineage>
</organism>
<dbReference type="SUPFAM" id="SSF52540">
    <property type="entry name" value="P-loop containing nucleoside triphosphate hydrolases"/>
    <property type="match status" value="1"/>
</dbReference>
<reference evidence="1 2" key="1">
    <citation type="submission" date="2020-05" db="EMBL/GenBank/DDBJ databases">
        <title>Identification and distribution of gene clusters putatively required for synthesis of sphingolipid metabolism inhibitors in phylogenetically diverse species of the filamentous fungus Fusarium.</title>
        <authorList>
            <person name="Kim H.-S."/>
            <person name="Busman M."/>
            <person name="Brown D.W."/>
            <person name="Divon H."/>
            <person name="Uhlig S."/>
            <person name="Proctor R.H."/>
        </authorList>
    </citation>
    <scope>NUCLEOTIDE SEQUENCE [LARGE SCALE GENOMIC DNA]</scope>
    <source>
        <strain evidence="1 2">NRRL 20693</strain>
    </source>
</reference>
<dbReference type="EMBL" id="JAAGWQ010000058">
    <property type="protein sequence ID" value="KAF5672798.1"/>
    <property type="molecule type" value="Genomic_DNA"/>
</dbReference>
<dbReference type="Gene3D" id="3.40.50.300">
    <property type="entry name" value="P-loop containing nucleotide triphosphate hydrolases"/>
    <property type="match status" value="1"/>
</dbReference>
<accession>A0A8H5WWG6</accession>
<dbReference type="AlphaFoldDB" id="A0A8H5WWG6"/>
<name>A0A8H5WWG6_FUSHE</name>
<dbReference type="Proteomes" id="UP000567885">
    <property type="component" value="Unassembled WGS sequence"/>
</dbReference>
<sequence length="263" mass="30402">MDQVDDFLGHLPEHRAEVLKPIFDAWPDVICKRIVTAVEKVWEYKKAGKRVLIYVHEDSHARYMNEAMTAKGLDSDYISRFESLYDRDDALRRFNDPNHPADVFITTFKDLEEDPCFLGACKCGIIFEYPSSLAQLRKAIKSIRHEGQPPTNDWINFHQVGTMDELKAQGMYIRAAKSILSKPDYCPYLEEDLRAIRAYHDLARSMGDSSSRYPRNRVLLDKMETWEVRVEGIFYYAVGEWLVKNPGTASMFKSDTMAKIAKS</sequence>
<keyword evidence="2" id="KW-1185">Reference proteome</keyword>
<gene>
    <name evidence="1" type="ORF">FHETE_3632</name>
</gene>
<evidence type="ECO:0008006" key="3">
    <source>
        <dbReference type="Google" id="ProtNLM"/>
    </source>
</evidence>
<proteinExistence type="predicted"/>
<dbReference type="OrthoDB" id="5023592at2759"/>
<protein>
    <recommendedName>
        <fullName evidence="3">Helicase C-terminal domain-containing protein</fullName>
    </recommendedName>
</protein>
<dbReference type="InterPro" id="IPR027417">
    <property type="entry name" value="P-loop_NTPase"/>
</dbReference>